<dbReference type="Proteomes" id="UP000821845">
    <property type="component" value="Chromosome 1"/>
</dbReference>
<reference evidence="1" key="1">
    <citation type="submission" date="2020-05" db="EMBL/GenBank/DDBJ databases">
        <title>Large-scale comparative analyses of tick genomes elucidate their genetic diversity and vector capacities.</title>
        <authorList>
            <person name="Jia N."/>
            <person name="Wang J."/>
            <person name="Shi W."/>
            <person name="Du L."/>
            <person name="Sun Y."/>
            <person name="Zhan W."/>
            <person name="Jiang J."/>
            <person name="Wang Q."/>
            <person name="Zhang B."/>
            <person name="Ji P."/>
            <person name="Sakyi L.B."/>
            <person name="Cui X."/>
            <person name="Yuan T."/>
            <person name="Jiang B."/>
            <person name="Yang W."/>
            <person name="Lam T.T.-Y."/>
            <person name="Chang Q."/>
            <person name="Ding S."/>
            <person name="Wang X."/>
            <person name="Zhu J."/>
            <person name="Ruan X."/>
            <person name="Zhao L."/>
            <person name="Wei J."/>
            <person name="Que T."/>
            <person name="Du C."/>
            <person name="Cheng J."/>
            <person name="Dai P."/>
            <person name="Han X."/>
            <person name="Huang E."/>
            <person name="Gao Y."/>
            <person name="Liu J."/>
            <person name="Shao H."/>
            <person name="Ye R."/>
            <person name="Li L."/>
            <person name="Wei W."/>
            <person name="Wang X."/>
            <person name="Wang C."/>
            <person name="Yang T."/>
            <person name="Huo Q."/>
            <person name="Li W."/>
            <person name="Guo W."/>
            <person name="Chen H."/>
            <person name="Zhou L."/>
            <person name="Ni X."/>
            <person name="Tian J."/>
            <person name="Zhou Y."/>
            <person name="Sheng Y."/>
            <person name="Liu T."/>
            <person name="Pan Y."/>
            <person name="Xia L."/>
            <person name="Li J."/>
            <person name="Zhao F."/>
            <person name="Cao W."/>
        </authorList>
    </citation>
    <scope>NUCLEOTIDE SEQUENCE</scope>
    <source>
        <strain evidence="1">Hyas-2018</strain>
    </source>
</reference>
<keyword evidence="2" id="KW-1185">Reference proteome</keyword>
<organism evidence="1 2">
    <name type="scientific">Hyalomma asiaticum</name>
    <name type="common">Tick</name>
    <dbReference type="NCBI Taxonomy" id="266040"/>
    <lineage>
        <taxon>Eukaryota</taxon>
        <taxon>Metazoa</taxon>
        <taxon>Ecdysozoa</taxon>
        <taxon>Arthropoda</taxon>
        <taxon>Chelicerata</taxon>
        <taxon>Arachnida</taxon>
        <taxon>Acari</taxon>
        <taxon>Parasitiformes</taxon>
        <taxon>Ixodida</taxon>
        <taxon>Ixodoidea</taxon>
        <taxon>Ixodidae</taxon>
        <taxon>Hyalomminae</taxon>
        <taxon>Hyalomma</taxon>
    </lineage>
</organism>
<protein>
    <submittedName>
        <fullName evidence="1">Uncharacterized protein</fullName>
    </submittedName>
</protein>
<name>A0ACB7TFI9_HYAAI</name>
<evidence type="ECO:0000313" key="2">
    <source>
        <dbReference type="Proteomes" id="UP000821845"/>
    </source>
</evidence>
<sequence>MPRHCGAKPEVRACPGTVRLWRLQIKDPESMRIVSIGTPQIKVLLPTEEEYLKDIFRVWREKKSAVALRHAGAPAAKQVAAFRSQPAQGKNALIVASQRAKQLQ</sequence>
<proteinExistence type="predicted"/>
<gene>
    <name evidence="1" type="ORF">HPB50_006732</name>
</gene>
<comment type="caution">
    <text evidence="1">The sequence shown here is derived from an EMBL/GenBank/DDBJ whole genome shotgun (WGS) entry which is preliminary data.</text>
</comment>
<evidence type="ECO:0000313" key="1">
    <source>
        <dbReference type="EMBL" id="KAH6945011.1"/>
    </source>
</evidence>
<accession>A0ACB7TFI9</accession>
<dbReference type="EMBL" id="CM023481">
    <property type="protein sequence ID" value="KAH6945011.1"/>
    <property type="molecule type" value="Genomic_DNA"/>
</dbReference>